<dbReference type="Proteomes" id="UP000009183">
    <property type="component" value="Chromosome 8"/>
</dbReference>
<name>F6HLC8_VITVI</name>
<evidence type="ECO:0000313" key="1">
    <source>
        <dbReference type="EMBL" id="CCB55592.1"/>
    </source>
</evidence>
<dbReference type="AlphaFoldDB" id="F6HLC8"/>
<accession>F6HLC8</accession>
<keyword evidence="2" id="KW-1185">Reference proteome</keyword>
<organism evidence="1 2">
    <name type="scientific">Vitis vinifera</name>
    <name type="common">Grape</name>
    <dbReference type="NCBI Taxonomy" id="29760"/>
    <lineage>
        <taxon>Eukaryota</taxon>
        <taxon>Viridiplantae</taxon>
        <taxon>Streptophyta</taxon>
        <taxon>Embryophyta</taxon>
        <taxon>Tracheophyta</taxon>
        <taxon>Spermatophyta</taxon>
        <taxon>Magnoliopsida</taxon>
        <taxon>eudicotyledons</taxon>
        <taxon>Gunneridae</taxon>
        <taxon>Pentapetalae</taxon>
        <taxon>rosids</taxon>
        <taxon>Vitales</taxon>
        <taxon>Vitaceae</taxon>
        <taxon>Viteae</taxon>
        <taxon>Vitis</taxon>
    </lineage>
</organism>
<dbReference type="PaxDb" id="29760-VIT_08s0007g00300.t01"/>
<gene>
    <name evidence="1" type="ordered locus">VIT_08s0007g00300</name>
</gene>
<dbReference type="EMBL" id="FN595991">
    <property type="protein sequence ID" value="CCB55592.1"/>
    <property type="molecule type" value="Genomic_DNA"/>
</dbReference>
<reference evidence="2" key="1">
    <citation type="journal article" date="2007" name="Nature">
        <title>The grapevine genome sequence suggests ancestral hexaploidization in major angiosperm phyla.</title>
        <authorList>
            <consortium name="The French-Italian Public Consortium for Grapevine Genome Characterization."/>
            <person name="Jaillon O."/>
            <person name="Aury J.-M."/>
            <person name="Noel B."/>
            <person name="Policriti A."/>
            <person name="Clepet C."/>
            <person name="Casagrande A."/>
            <person name="Choisne N."/>
            <person name="Aubourg S."/>
            <person name="Vitulo N."/>
            <person name="Jubin C."/>
            <person name="Vezzi A."/>
            <person name="Legeai F."/>
            <person name="Hugueney P."/>
            <person name="Dasilva C."/>
            <person name="Horner D."/>
            <person name="Mica E."/>
            <person name="Jublot D."/>
            <person name="Poulain J."/>
            <person name="Bruyere C."/>
            <person name="Billault A."/>
            <person name="Segurens B."/>
            <person name="Gouyvenoux M."/>
            <person name="Ugarte E."/>
            <person name="Cattonaro F."/>
            <person name="Anthouard V."/>
            <person name="Vico V."/>
            <person name="Del Fabbro C."/>
            <person name="Alaux M."/>
            <person name="Di Gaspero G."/>
            <person name="Dumas V."/>
            <person name="Felice N."/>
            <person name="Paillard S."/>
            <person name="Juman I."/>
            <person name="Moroldo M."/>
            <person name="Scalabrin S."/>
            <person name="Canaguier A."/>
            <person name="Le Clainche I."/>
            <person name="Malacrida G."/>
            <person name="Durand E."/>
            <person name="Pesole G."/>
            <person name="Laucou V."/>
            <person name="Chatelet P."/>
            <person name="Merdinoglu D."/>
            <person name="Delledonne M."/>
            <person name="Pezzotti M."/>
            <person name="Lecharny A."/>
            <person name="Scarpelli C."/>
            <person name="Artiguenave F."/>
            <person name="Pe M.E."/>
            <person name="Valle G."/>
            <person name="Morgante M."/>
            <person name="Caboche M."/>
            <person name="Adam-Blondon A.-F."/>
            <person name="Weissenbach J."/>
            <person name="Quetier F."/>
            <person name="Wincker P."/>
        </authorList>
    </citation>
    <scope>NUCLEOTIDE SEQUENCE [LARGE SCALE GENOMIC DNA]</scope>
    <source>
        <strain evidence="2">cv. Pinot noir / PN40024</strain>
    </source>
</reference>
<dbReference type="InParanoid" id="F6HLC8"/>
<sequence length="41" mass="4912">MDFTEVDEPPDVLRLLLYPHSLAWRKFFPRIQGKIQPLNMV</sequence>
<proteinExistence type="predicted"/>
<protein>
    <submittedName>
        <fullName evidence="1">Uncharacterized protein</fullName>
    </submittedName>
</protein>
<evidence type="ECO:0000313" key="2">
    <source>
        <dbReference type="Proteomes" id="UP000009183"/>
    </source>
</evidence>
<dbReference type="HOGENOM" id="CLU_3280620_0_0_1"/>